<organism evidence="1 2">
    <name type="scientific">Rotaria magnacalcarata</name>
    <dbReference type="NCBI Taxonomy" id="392030"/>
    <lineage>
        <taxon>Eukaryota</taxon>
        <taxon>Metazoa</taxon>
        <taxon>Spiralia</taxon>
        <taxon>Gnathifera</taxon>
        <taxon>Rotifera</taxon>
        <taxon>Eurotatoria</taxon>
        <taxon>Bdelloidea</taxon>
        <taxon>Philodinida</taxon>
        <taxon>Philodinidae</taxon>
        <taxon>Rotaria</taxon>
    </lineage>
</organism>
<dbReference type="AlphaFoldDB" id="A0A8S2W861"/>
<reference evidence="1" key="1">
    <citation type="submission" date="2021-02" db="EMBL/GenBank/DDBJ databases">
        <authorList>
            <person name="Nowell W R."/>
        </authorList>
    </citation>
    <scope>NUCLEOTIDE SEQUENCE</scope>
</reference>
<comment type="caution">
    <text evidence="1">The sequence shown here is derived from an EMBL/GenBank/DDBJ whole genome shotgun (WGS) entry which is preliminary data.</text>
</comment>
<name>A0A8S2W861_9BILA</name>
<gene>
    <name evidence="1" type="ORF">SMN809_LOCUS31463</name>
</gene>
<evidence type="ECO:0000313" key="1">
    <source>
        <dbReference type="EMBL" id="CAF4423346.1"/>
    </source>
</evidence>
<dbReference type="EMBL" id="CAJOBI010062923">
    <property type="protein sequence ID" value="CAF4423346.1"/>
    <property type="molecule type" value="Genomic_DNA"/>
</dbReference>
<dbReference type="Proteomes" id="UP000676336">
    <property type="component" value="Unassembled WGS sequence"/>
</dbReference>
<protein>
    <submittedName>
        <fullName evidence="1">Uncharacterized protein</fullName>
    </submittedName>
</protein>
<proteinExistence type="predicted"/>
<accession>A0A8S2W861</accession>
<sequence length="44" mass="5392">MKHPSSNSRRWKIKLMLKDDKDSQLAVPSRRMKEEIDDKGWYRM</sequence>
<feature type="non-terminal residue" evidence="1">
    <location>
        <position position="44"/>
    </location>
</feature>
<evidence type="ECO:0000313" key="2">
    <source>
        <dbReference type="Proteomes" id="UP000676336"/>
    </source>
</evidence>